<protein>
    <submittedName>
        <fullName evidence="2">Uncharacterized protein</fullName>
    </submittedName>
</protein>
<accession>A0A2P8A687</accession>
<evidence type="ECO:0000313" key="3">
    <source>
        <dbReference type="Proteomes" id="UP000243723"/>
    </source>
</evidence>
<sequence length="573" mass="63766">MYTYPTNTPASPCNRQSYSRGEPPSMAYSGNIDPTYLMPNNQFMASAYQPQVSGVLLQQAQPGFTAQDYSPRSKMPRTSPVQTTPPLLGQQGWDSSAQFYYISPASSACRGSPRELPTAEDANTTASFPQHQYQSSTPVVASASRGQASNALHPSNALSAEDIVRYGYPTGRMMPTGLGAQTMNATAAANAHLLPLSDPVAAAQGYYQTTSFAPRPRSREPSPNYVVGGGSEFPTPESVHSASFASNLLSYLSLPGPIIDPRLVAGEPPKQSKRLHSWIDVRNVRSWEDFNLSTIMSSLEMKRVLSLSSNLPTPIAPNGYGMSNKELLAKTASHLCVRVNLALGLAQGQPHLAIRTLGDGRNSYFQADFVSSYQDDKEFTIFGDGRGRVVGVLRSSNLWQSRWKRGSVFEQKKYLGGLADIHQAMRDHGCRYGFIVTEMELICVRYRTRSANRKLPYFGSIELSQSLPMATMYQSSMSSAPSGPQLTPGLALFYLHMLARKGGMEGQYHWKLDVGKPEDLTRQTYERRDDWMPEILKEDERKMKNVRGWTYPKDKLNKKERDLVRPDRRNRRR</sequence>
<dbReference type="STRING" id="40998.A0A2P8A687"/>
<dbReference type="Proteomes" id="UP000243723">
    <property type="component" value="Unassembled WGS sequence"/>
</dbReference>
<keyword evidence="3" id="KW-1185">Reference proteome</keyword>
<feature type="compositionally biased region" description="Basic and acidic residues" evidence="1">
    <location>
        <begin position="552"/>
        <end position="567"/>
    </location>
</feature>
<dbReference type="OrthoDB" id="5300765at2759"/>
<dbReference type="EMBL" id="NHZQ01000066">
    <property type="protein sequence ID" value="PSK55974.1"/>
    <property type="molecule type" value="Genomic_DNA"/>
</dbReference>
<feature type="region of interest" description="Disordered" evidence="1">
    <location>
        <begin position="547"/>
        <end position="573"/>
    </location>
</feature>
<reference evidence="2 3" key="1">
    <citation type="submission" date="2017-05" db="EMBL/GenBank/DDBJ databases">
        <title>Draft genome sequence of Elsinoe australis.</title>
        <authorList>
            <person name="Cheng Q."/>
        </authorList>
    </citation>
    <scope>NUCLEOTIDE SEQUENCE [LARGE SCALE GENOMIC DNA]</scope>
    <source>
        <strain evidence="2 3">NL1</strain>
    </source>
</reference>
<comment type="caution">
    <text evidence="2">The sequence shown here is derived from an EMBL/GenBank/DDBJ whole genome shotgun (WGS) entry which is preliminary data.</text>
</comment>
<organism evidence="2 3">
    <name type="scientific">Elsinoe australis</name>
    <dbReference type="NCBI Taxonomy" id="40998"/>
    <lineage>
        <taxon>Eukaryota</taxon>
        <taxon>Fungi</taxon>
        <taxon>Dikarya</taxon>
        <taxon>Ascomycota</taxon>
        <taxon>Pezizomycotina</taxon>
        <taxon>Dothideomycetes</taxon>
        <taxon>Dothideomycetidae</taxon>
        <taxon>Myriangiales</taxon>
        <taxon>Elsinoaceae</taxon>
        <taxon>Elsinoe</taxon>
    </lineage>
</organism>
<gene>
    <name evidence="2" type="ORF">B9Z65_4852</name>
</gene>
<name>A0A2P8A687_9PEZI</name>
<feature type="region of interest" description="Disordered" evidence="1">
    <location>
        <begin position="66"/>
        <end position="86"/>
    </location>
</feature>
<dbReference type="AlphaFoldDB" id="A0A2P8A687"/>
<proteinExistence type="predicted"/>
<feature type="region of interest" description="Disordered" evidence="1">
    <location>
        <begin position="125"/>
        <end position="154"/>
    </location>
</feature>
<feature type="region of interest" description="Disordered" evidence="1">
    <location>
        <begin position="1"/>
        <end position="26"/>
    </location>
</feature>
<evidence type="ECO:0000256" key="1">
    <source>
        <dbReference type="SAM" id="MobiDB-lite"/>
    </source>
</evidence>
<feature type="compositionally biased region" description="Polar residues" evidence="1">
    <location>
        <begin position="1"/>
        <end position="19"/>
    </location>
</feature>
<evidence type="ECO:0000313" key="2">
    <source>
        <dbReference type="EMBL" id="PSK55974.1"/>
    </source>
</evidence>